<dbReference type="Pfam" id="PF02899">
    <property type="entry name" value="Phage_int_SAM_1"/>
    <property type="match status" value="1"/>
</dbReference>
<sequence>MTQQISHTISIHPTLYGQLEVDWNKEYQNEFICPHCQKTKLKKTSYKESSICKLRFICHTCNKRISLTCLVPAFIYKYRSDIECPNPLCTQLGHDGQKGWIYTRRNIYEQCECRYCGVGFVPQSTAASSWVNSTTERQLLPFCFEDDIWYLRHFYDNPFPESINFQNISPQWYLLEVKKYIQYLLKSRVYSSPSGVRHTLTNLKQLGKILDTYKIKQTVDISREAVLRFLDNYKNCDNKTINHKLSYIKSFFEWLELDASHLIRSRDYLKEIKNDADWLDELTRTSIKEHLSKIPAPIACHYLVQEYTAARPGDICQLIFDCLVEENSKWYIKFYQHKTKRWHQVPVTREIRQLIEEQQQWIRQEIGLEYTHLFCHFRNVRSKNYPNFTTMKPLPIPPPLTINDNRMVAIIRLLIEKEDIRDANGQRPHFTGKITRHNRLQEVRVKYGIEAAKLYADHVRSSTTFQNYTPPTREQVAEVDLPFQELLMNTNSKFLPWQSLPESLLNNPKAHELDLEIAPRLVVYGHCALDPKTPCPVNLYPKCYGCSSFRPSTGKLPLYERQYKGEQQRLTEAKQAGAELAKEEAEATIEAMDKWLPELRNLAHG</sequence>
<dbReference type="GO" id="GO:0003677">
    <property type="term" value="F:DNA binding"/>
    <property type="evidence" value="ECO:0007669"/>
    <property type="project" value="UniProtKB-UniRule"/>
</dbReference>
<dbReference type="GO" id="GO:0006310">
    <property type="term" value="P:DNA recombination"/>
    <property type="evidence" value="ECO:0007669"/>
    <property type="project" value="UniProtKB-KW"/>
</dbReference>
<dbReference type="InterPro" id="IPR011010">
    <property type="entry name" value="DNA_brk_join_enz"/>
</dbReference>
<comment type="caution">
    <text evidence="5">The sequence shown here is derived from an EMBL/GenBank/DDBJ whole genome shotgun (WGS) entry which is preliminary data.</text>
</comment>
<dbReference type="PROSITE" id="PS51900">
    <property type="entry name" value="CB"/>
    <property type="match status" value="1"/>
</dbReference>
<evidence type="ECO:0000313" key="6">
    <source>
        <dbReference type="Proteomes" id="UP000715781"/>
    </source>
</evidence>
<protein>
    <submittedName>
        <fullName evidence="5">Site-specific integrase</fullName>
    </submittedName>
</protein>
<reference evidence="5" key="1">
    <citation type="submission" date="2021-05" db="EMBL/GenBank/DDBJ databases">
        <authorList>
            <person name="Pietrasiak N."/>
            <person name="Ward R."/>
            <person name="Stajich J.E."/>
            <person name="Kurbessoian T."/>
        </authorList>
    </citation>
    <scope>NUCLEOTIDE SEQUENCE</scope>
    <source>
        <strain evidence="5">JT2-VF2</strain>
    </source>
</reference>
<evidence type="ECO:0000259" key="4">
    <source>
        <dbReference type="PROSITE" id="PS51900"/>
    </source>
</evidence>
<reference evidence="5" key="2">
    <citation type="journal article" date="2022" name="Microbiol. Resour. Announc.">
        <title>Metagenome Sequencing to Explore Phylogenomics of Terrestrial Cyanobacteria.</title>
        <authorList>
            <person name="Ward R.D."/>
            <person name="Stajich J.E."/>
            <person name="Johansen J.R."/>
            <person name="Huntemann M."/>
            <person name="Clum A."/>
            <person name="Foster B."/>
            <person name="Foster B."/>
            <person name="Roux S."/>
            <person name="Palaniappan K."/>
            <person name="Varghese N."/>
            <person name="Mukherjee S."/>
            <person name="Reddy T.B.K."/>
            <person name="Daum C."/>
            <person name="Copeland A."/>
            <person name="Chen I.A."/>
            <person name="Ivanova N.N."/>
            <person name="Kyrpides N.C."/>
            <person name="Shapiro N."/>
            <person name="Eloe-Fadrosh E.A."/>
            <person name="Pietrasiak N."/>
        </authorList>
    </citation>
    <scope>NUCLEOTIDE SEQUENCE</scope>
    <source>
        <strain evidence="5">JT2-VF2</strain>
    </source>
</reference>
<name>A0A951UGT5_9NOST</name>
<evidence type="ECO:0000256" key="2">
    <source>
        <dbReference type="ARBA" id="ARBA00023172"/>
    </source>
</evidence>
<evidence type="ECO:0000313" key="5">
    <source>
        <dbReference type="EMBL" id="MBW4561365.1"/>
    </source>
</evidence>
<accession>A0A951UGT5</accession>
<evidence type="ECO:0000256" key="1">
    <source>
        <dbReference type="ARBA" id="ARBA00023125"/>
    </source>
</evidence>
<proteinExistence type="predicted"/>
<dbReference type="Proteomes" id="UP000715781">
    <property type="component" value="Unassembled WGS sequence"/>
</dbReference>
<dbReference type="Gene3D" id="1.10.150.130">
    <property type="match status" value="1"/>
</dbReference>
<dbReference type="SUPFAM" id="SSF56349">
    <property type="entry name" value="DNA breaking-rejoining enzymes"/>
    <property type="match status" value="1"/>
</dbReference>
<feature type="domain" description="Core-binding (CB)" evidence="4">
    <location>
        <begin position="175"/>
        <end position="256"/>
    </location>
</feature>
<dbReference type="AlphaFoldDB" id="A0A951UGT5"/>
<gene>
    <name evidence="5" type="ORF">KME32_09425</name>
</gene>
<dbReference type="InterPro" id="IPR004107">
    <property type="entry name" value="Integrase_SAM-like_N"/>
</dbReference>
<keyword evidence="1 3" id="KW-0238">DNA-binding</keyword>
<dbReference type="Gene3D" id="1.10.443.10">
    <property type="entry name" value="Intergrase catalytic core"/>
    <property type="match status" value="1"/>
</dbReference>
<dbReference type="InterPro" id="IPR010998">
    <property type="entry name" value="Integrase_recombinase_N"/>
</dbReference>
<organism evidence="5 6">
    <name type="scientific">Mojavia pulchra JT2-VF2</name>
    <dbReference type="NCBI Taxonomy" id="287848"/>
    <lineage>
        <taxon>Bacteria</taxon>
        <taxon>Bacillati</taxon>
        <taxon>Cyanobacteriota</taxon>
        <taxon>Cyanophyceae</taxon>
        <taxon>Nostocales</taxon>
        <taxon>Nostocaceae</taxon>
    </lineage>
</organism>
<evidence type="ECO:0000256" key="3">
    <source>
        <dbReference type="PROSITE-ProRule" id="PRU01248"/>
    </source>
</evidence>
<dbReference type="GO" id="GO:0015074">
    <property type="term" value="P:DNA integration"/>
    <property type="evidence" value="ECO:0007669"/>
    <property type="project" value="InterPro"/>
</dbReference>
<dbReference type="InterPro" id="IPR013762">
    <property type="entry name" value="Integrase-like_cat_sf"/>
</dbReference>
<keyword evidence="2" id="KW-0233">DNA recombination</keyword>
<dbReference type="EMBL" id="JAHHHN010000004">
    <property type="protein sequence ID" value="MBW4561365.1"/>
    <property type="molecule type" value="Genomic_DNA"/>
</dbReference>
<dbReference type="InterPro" id="IPR044068">
    <property type="entry name" value="CB"/>
</dbReference>